<keyword evidence="14" id="KW-1185">Reference proteome</keyword>
<evidence type="ECO:0000256" key="9">
    <source>
        <dbReference type="ARBA" id="ARBA00048317"/>
    </source>
</evidence>
<dbReference type="PANTHER" id="PTHR20961:SF148">
    <property type="entry name" value="EGF DOMAIN-SPECIFIC O-LINKED N-ACETYLGLUCOSAMINE TRANSFERASE"/>
    <property type="match status" value="1"/>
</dbReference>
<evidence type="ECO:0000256" key="4">
    <source>
        <dbReference type="ARBA" id="ARBA00022729"/>
    </source>
</evidence>
<dbReference type="GO" id="GO:0005788">
    <property type="term" value="C:endoplasmic reticulum lumen"/>
    <property type="evidence" value="ECO:0007669"/>
    <property type="project" value="TreeGrafter"/>
</dbReference>
<dbReference type="InterPro" id="IPR007657">
    <property type="entry name" value="Glycosyltransferase_61"/>
</dbReference>
<keyword evidence="2" id="KW-0328">Glycosyltransferase</keyword>
<evidence type="ECO:0000313" key="13">
    <source>
        <dbReference type="EMBL" id="ORY72114.1"/>
    </source>
</evidence>
<keyword evidence="4 11" id="KW-0732">Signal</keyword>
<evidence type="ECO:0000256" key="11">
    <source>
        <dbReference type="SAM" id="SignalP"/>
    </source>
</evidence>
<evidence type="ECO:0000256" key="7">
    <source>
        <dbReference type="ARBA" id="ARBA00040944"/>
    </source>
</evidence>
<dbReference type="GeneID" id="63775476"/>
<comment type="caution">
    <text evidence="13">The sequence shown here is derived from an EMBL/GenBank/DDBJ whole genome shotgun (WGS) entry which is preliminary data.</text>
</comment>
<evidence type="ECO:0000256" key="6">
    <source>
        <dbReference type="ARBA" id="ARBA00023180"/>
    </source>
</evidence>
<dbReference type="AlphaFoldDB" id="A0A1Y2ELE0"/>
<evidence type="ECO:0000256" key="3">
    <source>
        <dbReference type="ARBA" id="ARBA00022679"/>
    </source>
</evidence>
<evidence type="ECO:0000259" key="12">
    <source>
        <dbReference type="Pfam" id="PF04577"/>
    </source>
</evidence>
<comment type="catalytic activity">
    <reaction evidence="9">
        <text>L-seryl-[protein] + UDP-N-acetyl-alpha-D-glucosamine = 3-O-(N-acetyl-beta-D-glucosaminyl)-L-seryl-[protein] + UDP + H(+)</text>
        <dbReference type="Rhea" id="RHEA:48904"/>
        <dbReference type="Rhea" id="RHEA-COMP:9863"/>
        <dbReference type="Rhea" id="RHEA-COMP:12251"/>
        <dbReference type="ChEBI" id="CHEBI:15378"/>
        <dbReference type="ChEBI" id="CHEBI:29999"/>
        <dbReference type="ChEBI" id="CHEBI:57705"/>
        <dbReference type="ChEBI" id="CHEBI:58223"/>
        <dbReference type="ChEBI" id="CHEBI:90838"/>
        <dbReference type="EC" id="2.4.1.255"/>
    </reaction>
</comment>
<keyword evidence="3" id="KW-0808">Transferase</keyword>
<dbReference type="RefSeq" id="XP_040721706.1">
    <property type="nucleotide sequence ID" value="XM_040859264.1"/>
</dbReference>
<keyword evidence="6" id="KW-0325">Glycoprotein</keyword>
<evidence type="ECO:0000256" key="10">
    <source>
        <dbReference type="ARBA" id="ARBA00049432"/>
    </source>
</evidence>
<evidence type="ECO:0000313" key="14">
    <source>
        <dbReference type="Proteomes" id="UP000193689"/>
    </source>
</evidence>
<organism evidence="13 14">
    <name type="scientific">Pseudomassariella vexata</name>
    <dbReference type="NCBI Taxonomy" id="1141098"/>
    <lineage>
        <taxon>Eukaryota</taxon>
        <taxon>Fungi</taxon>
        <taxon>Dikarya</taxon>
        <taxon>Ascomycota</taxon>
        <taxon>Pezizomycotina</taxon>
        <taxon>Sordariomycetes</taxon>
        <taxon>Xylariomycetidae</taxon>
        <taxon>Amphisphaeriales</taxon>
        <taxon>Pseudomassariaceae</taxon>
        <taxon>Pseudomassariella</taxon>
    </lineage>
</organism>
<dbReference type="STRING" id="1141098.A0A1Y2ELE0"/>
<dbReference type="OrthoDB" id="529273at2759"/>
<feature type="chain" id="PRO_5012033678" description="EGF domain-specific O-linked N-acetylglucosamine transferase" evidence="11">
    <location>
        <begin position="31"/>
        <end position="509"/>
    </location>
</feature>
<sequence>MMHRRRRAITILLSLLILFLVIGGVTNVWSTQSTGSIWPTWSLASDKSGPLDGCHNNTSTLIPLQPLKAPADYQDTVTNPLSCPGRLGIPYLEELRQSRAAYCSSESPSQLTCFHSQKAGGGIDSFCVGQPAVLGMKAKFQLFCDEVEPYTIETNETSRKLDNFQPYWYETGPRIIFDRFIRLENKELAPSTLTAKNSSGFSILLKREGPDNLWHSLMEIMALSITLDVLQITRKQHSADAILSPEDAANTQVVLLEDEHSKEGPYFDLWRLFAQRPTVRLAEVPAGADMGTLIIPLPGASNPVWQDDWEPNNCAHSQLLRTFSKRVQRHVGISDEADADNKDGDKIVVTFIDRKGSRKLVDQDNLMAALEKRYINAPVRLELNIVDMAAIPFAQQVQMVRDSDVLAGVHGAGLTHALWLREPSAVVEILPKGFMHKGFRNLAGALGNDYFSTHGSIVPTDGRGDGKGPSRRADWQTENVALDEARFVELMEVAIKSRYNTGQHNFDIN</sequence>
<dbReference type="InterPro" id="IPR049625">
    <property type="entry name" value="Glyco_transf_61_cat"/>
</dbReference>
<evidence type="ECO:0000256" key="8">
    <source>
        <dbReference type="ARBA" id="ARBA00042574"/>
    </source>
</evidence>
<gene>
    <name evidence="13" type="ORF">BCR38DRAFT_418943</name>
</gene>
<feature type="domain" description="Glycosyltransferase 61 catalytic" evidence="12">
    <location>
        <begin position="300"/>
        <end position="427"/>
    </location>
</feature>
<dbReference type="EMBL" id="MCFJ01000001">
    <property type="protein sequence ID" value="ORY72114.1"/>
    <property type="molecule type" value="Genomic_DNA"/>
</dbReference>
<dbReference type="Proteomes" id="UP000193689">
    <property type="component" value="Unassembled WGS sequence"/>
</dbReference>
<dbReference type="PANTHER" id="PTHR20961">
    <property type="entry name" value="GLYCOSYLTRANSFERASE"/>
    <property type="match status" value="1"/>
</dbReference>
<dbReference type="GO" id="GO:0097363">
    <property type="term" value="F:protein O-acetylglucosaminyltransferase activity"/>
    <property type="evidence" value="ECO:0007669"/>
    <property type="project" value="UniProtKB-EC"/>
</dbReference>
<dbReference type="EC" id="2.4.1.255" evidence="1"/>
<dbReference type="InParanoid" id="A0A1Y2ELE0"/>
<evidence type="ECO:0000256" key="1">
    <source>
        <dbReference type="ARBA" id="ARBA00011970"/>
    </source>
</evidence>
<comment type="catalytic activity">
    <reaction evidence="10">
        <text>L-threonyl-[protein] + UDP-N-acetyl-alpha-D-glucosamine = 3-O-(N-acetyl-beta-D-glucosaminyl)-L-threonyl-[protein] + UDP + H(+)</text>
        <dbReference type="Rhea" id="RHEA:48908"/>
        <dbReference type="Rhea" id="RHEA-COMP:11060"/>
        <dbReference type="Rhea" id="RHEA-COMP:12252"/>
        <dbReference type="ChEBI" id="CHEBI:15378"/>
        <dbReference type="ChEBI" id="CHEBI:30013"/>
        <dbReference type="ChEBI" id="CHEBI:57705"/>
        <dbReference type="ChEBI" id="CHEBI:58223"/>
        <dbReference type="ChEBI" id="CHEBI:90840"/>
        <dbReference type="EC" id="2.4.1.255"/>
    </reaction>
</comment>
<name>A0A1Y2ELE0_9PEZI</name>
<keyword evidence="5" id="KW-0256">Endoplasmic reticulum</keyword>
<protein>
    <recommendedName>
        <fullName evidence="7">EGF domain-specific O-linked N-acetylglucosamine transferase</fullName>
        <ecNumber evidence="1">2.4.1.255</ecNumber>
    </recommendedName>
    <alternativeName>
        <fullName evidence="8">Extracellular O-linked N-acetylglucosamine transferase</fullName>
    </alternativeName>
</protein>
<evidence type="ECO:0000256" key="2">
    <source>
        <dbReference type="ARBA" id="ARBA00022676"/>
    </source>
</evidence>
<accession>A0A1Y2ELE0</accession>
<proteinExistence type="predicted"/>
<reference evidence="13 14" key="1">
    <citation type="submission" date="2016-07" db="EMBL/GenBank/DDBJ databases">
        <title>Pervasive Adenine N6-methylation of Active Genes in Fungi.</title>
        <authorList>
            <consortium name="DOE Joint Genome Institute"/>
            <person name="Mondo S.J."/>
            <person name="Dannebaum R.O."/>
            <person name="Kuo R.C."/>
            <person name="Labutti K."/>
            <person name="Haridas S."/>
            <person name="Kuo A."/>
            <person name="Salamov A."/>
            <person name="Ahrendt S.R."/>
            <person name="Lipzen A."/>
            <person name="Sullivan W."/>
            <person name="Andreopoulos W.B."/>
            <person name="Clum A."/>
            <person name="Lindquist E."/>
            <person name="Daum C."/>
            <person name="Ramamoorthy G.K."/>
            <person name="Gryganskyi A."/>
            <person name="Culley D."/>
            <person name="Magnuson J.K."/>
            <person name="James T.Y."/>
            <person name="O'Malley M.A."/>
            <person name="Stajich J.E."/>
            <person name="Spatafora J.W."/>
            <person name="Visel A."/>
            <person name="Grigoriev I.V."/>
        </authorList>
    </citation>
    <scope>NUCLEOTIDE SEQUENCE [LARGE SCALE GENOMIC DNA]</scope>
    <source>
        <strain evidence="13 14">CBS 129021</strain>
    </source>
</reference>
<feature type="signal peptide" evidence="11">
    <location>
        <begin position="1"/>
        <end position="30"/>
    </location>
</feature>
<evidence type="ECO:0000256" key="5">
    <source>
        <dbReference type="ARBA" id="ARBA00022824"/>
    </source>
</evidence>
<dbReference type="Pfam" id="PF04577">
    <property type="entry name" value="Glyco_transf_61"/>
    <property type="match status" value="1"/>
</dbReference>